<dbReference type="GO" id="GO:0046872">
    <property type="term" value="F:metal ion binding"/>
    <property type="evidence" value="ECO:0007669"/>
    <property type="project" value="UniProtKB-KW"/>
</dbReference>
<dbReference type="Gene3D" id="2.60.120.330">
    <property type="entry name" value="B-lactam Antibiotic, Isopenicillin N Synthase, Chain"/>
    <property type="match status" value="1"/>
</dbReference>
<accession>A0A3B0KB21</accession>
<keyword evidence="1" id="KW-0560">Oxidoreductase</keyword>
<dbReference type="Pfam" id="PF03171">
    <property type="entry name" value="2OG-FeII_Oxy"/>
    <property type="match status" value="1"/>
</dbReference>
<proteinExistence type="inferred from homology"/>
<evidence type="ECO:0000256" key="1">
    <source>
        <dbReference type="RuleBase" id="RU003682"/>
    </source>
</evidence>
<gene>
    <name evidence="3" type="ORF">DGUA_6G005695</name>
</gene>
<name>A0A3B0KB21_DROGU</name>
<feature type="domain" description="Fe2OG dioxygenase" evidence="2">
    <location>
        <begin position="219"/>
        <end position="330"/>
    </location>
</feature>
<evidence type="ECO:0000259" key="2">
    <source>
        <dbReference type="PROSITE" id="PS51471"/>
    </source>
</evidence>
<keyword evidence="1" id="KW-0479">Metal-binding</keyword>
<dbReference type="EMBL" id="OUUW01000005">
    <property type="protein sequence ID" value="SPP80768.1"/>
    <property type="molecule type" value="Genomic_DNA"/>
</dbReference>
<dbReference type="InterPro" id="IPR027443">
    <property type="entry name" value="IPNS-like_sf"/>
</dbReference>
<sequence length="382" mass="42693">MPEPCTVSLPENIALIGRSENSSTNTLTVLLISVYNYLLSMIKSKIVEDKLDTLVSRYAVPIIDLAHCGKSVINRVGQQLDKALSEKGIALLVNHGIPDEKIKAAWDQFDYFLDLPAEVRDRYSRKDGTNYGYVSPGMERFDGKTPELRHTYNICKLDDKNIPREAETLPDFAEEITTLANDFTALSTFILKALEVALETPPKCFLDKHSEMLSGDDVNMTTLRMIYYPAIVDDEPGQSEGAVRCGAHVDYGTFTLLAQDSEGGLEVQLPGGDKWERVGHLPGSILINGGELLSIWTRERYHAVPHRVVVPERAKIRTRGRHSIAYFCHPDNSTMISPRDILANQTESAEESTDEKIYSAYELIQKKFSDTYGPSSQESNES</sequence>
<dbReference type="STRING" id="7266.A0A3B0KB21"/>
<keyword evidence="4" id="KW-1185">Reference proteome</keyword>
<keyword evidence="1" id="KW-0408">Iron</keyword>
<dbReference type="InterPro" id="IPR044861">
    <property type="entry name" value="IPNS-like_FE2OG_OXY"/>
</dbReference>
<evidence type="ECO:0000313" key="3">
    <source>
        <dbReference type="EMBL" id="SPP80768.1"/>
    </source>
</evidence>
<reference evidence="4" key="1">
    <citation type="submission" date="2018-01" db="EMBL/GenBank/DDBJ databases">
        <authorList>
            <person name="Alioto T."/>
            <person name="Alioto T."/>
        </authorList>
    </citation>
    <scope>NUCLEOTIDE SEQUENCE [LARGE SCALE GENOMIC DNA]</scope>
</reference>
<dbReference type="InterPro" id="IPR026992">
    <property type="entry name" value="DIOX_N"/>
</dbReference>
<dbReference type="OrthoDB" id="288590at2759"/>
<evidence type="ECO:0000313" key="4">
    <source>
        <dbReference type="Proteomes" id="UP000268350"/>
    </source>
</evidence>
<dbReference type="Pfam" id="PF14226">
    <property type="entry name" value="DIOX_N"/>
    <property type="match status" value="1"/>
</dbReference>
<dbReference type="PROSITE" id="PS51471">
    <property type="entry name" value="FE2OG_OXY"/>
    <property type="match status" value="1"/>
</dbReference>
<dbReference type="FunFam" id="2.60.120.330:FF:000037">
    <property type="entry name" value="Blast:1-aminocyclopropane-1-carboxylate oxidase"/>
    <property type="match status" value="1"/>
</dbReference>
<comment type="similarity">
    <text evidence="1">Belongs to the iron/ascorbate-dependent oxidoreductase family.</text>
</comment>
<dbReference type="InterPro" id="IPR005123">
    <property type="entry name" value="Oxoglu/Fe-dep_dioxygenase_dom"/>
</dbReference>
<protein>
    <submittedName>
        <fullName evidence="3">Blast:UPF0676 protein C1494.01</fullName>
    </submittedName>
</protein>
<dbReference type="Proteomes" id="UP000268350">
    <property type="component" value="Unassembled WGS sequence"/>
</dbReference>
<dbReference type="GO" id="GO:0016491">
    <property type="term" value="F:oxidoreductase activity"/>
    <property type="evidence" value="ECO:0007669"/>
    <property type="project" value="UniProtKB-KW"/>
</dbReference>
<dbReference type="SUPFAM" id="SSF51197">
    <property type="entry name" value="Clavaminate synthase-like"/>
    <property type="match status" value="1"/>
</dbReference>
<organism evidence="3 4">
    <name type="scientific">Drosophila guanche</name>
    <name type="common">Fruit fly</name>
    <dbReference type="NCBI Taxonomy" id="7266"/>
    <lineage>
        <taxon>Eukaryota</taxon>
        <taxon>Metazoa</taxon>
        <taxon>Ecdysozoa</taxon>
        <taxon>Arthropoda</taxon>
        <taxon>Hexapoda</taxon>
        <taxon>Insecta</taxon>
        <taxon>Pterygota</taxon>
        <taxon>Neoptera</taxon>
        <taxon>Endopterygota</taxon>
        <taxon>Diptera</taxon>
        <taxon>Brachycera</taxon>
        <taxon>Muscomorpha</taxon>
        <taxon>Ephydroidea</taxon>
        <taxon>Drosophilidae</taxon>
        <taxon>Drosophila</taxon>
        <taxon>Sophophora</taxon>
    </lineage>
</organism>
<dbReference type="InterPro" id="IPR050231">
    <property type="entry name" value="Iron_ascorbate_oxido_reductase"/>
</dbReference>
<dbReference type="AlphaFoldDB" id="A0A3B0KB21"/>
<dbReference type="PANTHER" id="PTHR47990">
    <property type="entry name" value="2-OXOGLUTARATE (2OG) AND FE(II)-DEPENDENT OXYGENASE SUPERFAMILY PROTEIN-RELATED"/>
    <property type="match status" value="1"/>
</dbReference>